<evidence type="ECO:0000256" key="6">
    <source>
        <dbReference type="ARBA" id="ARBA00022741"/>
    </source>
</evidence>
<dbReference type="EMBL" id="CP136865">
    <property type="protein sequence ID" value="WOJ98060.1"/>
    <property type="molecule type" value="Genomic_DNA"/>
</dbReference>
<evidence type="ECO:0000259" key="13">
    <source>
        <dbReference type="PROSITE" id="PS00794"/>
    </source>
</evidence>
<reference evidence="14 15" key="1">
    <citation type="submission" date="2023-10" db="EMBL/GenBank/DDBJ databases">
        <title>Two novel species belonging to the OM43/NOR5 clade.</title>
        <authorList>
            <person name="Park M."/>
        </authorList>
    </citation>
    <scope>NUCLEOTIDE SEQUENCE [LARGE SCALE GENOMIC DNA]</scope>
    <source>
        <strain evidence="14 15">IMCC45268</strain>
    </source>
</reference>
<dbReference type="PANTHER" id="PTHR43071:SF1">
    <property type="entry name" value="2-AMINO-4-HYDROXY-6-HYDROXYMETHYLDIHYDROPTERIDINE PYROPHOSPHOKINASE"/>
    <property type="match status" value="1"/>
</dbReference>
<dbReference type="InterPro" id="IPR000550">
    <property type="entry name" value="Hppk"/>
</dbReference>
<evidence type="ECO:0000313" key="15">
    <source>
        <dbReference type="Proteomes" id="UP001626549"/>
    </source>
</evidence>
<evidence type="ECO:0000256" key="5">
    <source>
        <dbReference type="ARBA" id="ARBA00022679"/>
    </source>
</evidence>
<protein>
    <recommendedName>
        <fullName evidence="4">2-amino-4-hydroxy-6-hydroxymethyldihydropteridine pyrophosphokinase</fullName>
        <ecNumber evidence="3">2.7.6.3</ecNumber>
    </recommendedName>
    <alternativeName>
        <fullName evidence="11">6-hydroxymethyl-7,8-dihydropterin pyrophosphokinase</fullName>
    </alternativeName>
    <alternativeName>
        <fullName evidence="12">7,8-dihydro-6-hydroxymethylpterin-pyrophosphokinase</fullName>
    </alternativeName>
</protein>
<dbReference type="SUPFAM" id="SSF55083">
    <property type="entry name" value="6-hydroxymethyl-7,8-dihydropterin pyrophosphokinase, HPPK"/>
    <property type="match status" value="1"/>
</dbReference>
<sequence>MTRCFVGLGANLGDSHQALIEAAYGLEHLADNQQIERSAIYRSAPMGPQDQPDYLNAVIAMTTTLEPLKLLDALQSLESNAGRVRDLHWGPRTLDLDLLIYGDVALDSQRLTLPHSGVFERNFVLRPLADIVGEGWTFEDGSTLAQRLSDCPDNELQRTELGWSLARPEAISA</sequence>
<keyword evidence="8" id="KW-0067">ATP-binding</keyword>
<dbReference type="EC" id="2.7.6.3" evidence="3"/>
<evidence type="ECO:0000256" key="8">
    <source>
        <dbReference type="ARBA" id="ARBA00022840"/>
    </source>
</evidence>
<evidence type="ECO:0000256" key="1">
    <source>
        <dbReference type="ARBA" id="ARBA00005051"/>
    </source>
</evidence>
<keyword evidence="6" id="KW-0547">Nucleotide-binding</keyword>
<dbReference type="Proteomes" id="UP001626549">
    <property type="component" value="Chromosome"/>
</dbReference>
<gene>
    <name evidence="14" type="primary">folK</name>
    <name evidence="14" type="ORF">R0137_05655</name>
</gene>
<dbReference type="Gene3D" id="3.30.70.560">
    <property type="entry name" value="7,8-Dihydro-6-hydroxymethylpterin-pyrophosphokinase HPPK"/>
    <property type="match status" value="1"/>
</dbReference>
<name>A0ABZ0IG41_9GAMM</name>
<feature type="domain" description="7,8-dihydro-6-hydroxymethylpterin-pyrophosphokinase" evidence="13">
    <location>
        <begin position="88"/>
        <end position="99"/>
    </location>
</feature>
<accession>A0ABZ0IG41</accession>
<evidence type="ECO:0000256" key="7">
    <source>
        <dbReference type="ARBA" id="ARBA00022777"/>
    </source>
</evidence>
<evidence type="ECO:0000313" key="14">
    <source>
        <dbReference type="EMBL" id="WOJ98060.1"/>
    </source>
</evidence>
<evidence type="ECO:0000256" key="12">
    <source>
        <dbReference type="ARBA" id="ARBA00033413"/>
    </source>
</evidence>
<evidence type="ECO:0000256" key="4">
    <source>
        <dbReference type="ARBA" id="ARBA00016218"/>
    </source>
</evidence>
<evidence type="ECO:0000256" key="2">
    <source>
        <dbReference type="ARBA" id="ARBA00005810"/>
    </source>
</evidence>
<evidence type="ECO:0000256" key="9">
    <source>
        <dbReference type="ARBA" id="ARBA00022909"/>
    </source>
</evidence>
<comment type="function">
    <text evidence="10">Catalyzes the transfer of pyrophosphate from adenosine triphosphate (ATP) to 6-hydroxymethyl-7,8-dihydropterin, an enzymatic step in folate biosynthesis pathway.</text>
</comment>
<evidence type="ECO:0000256" key="3">
    <source>
        <dbReference type="ARBA" id="ARBA00013253"/>
    </source>
</evidence>
<comment type="pathway">
    <text evidence="1">Cofactor biosynthesis; tetrahydrofolate biosynthesis; 2-amino-4-hydroxy-6-hydroxymethyl-7,8-dihydropteridine diphosphate from 7,8-dihydroneopterin triphosphate: step 4/4.</text>
</comment>
<organism evidence="14 15">
    <name type="scientific">Congregibacter brevis</name>
    <dbReference type="NCBI Taxonomy" id="3081201"/>
    <lineage>
        <taxon>Bacteria</taxon>
        <taxon>Pseudomonadati</taxon>
        <taxon>Pseudomonadota</taxon>
        <taxon>Gammaproteobacteria</taxon>
        <taxon>Cellvibrionales</taxon>
        <taxon>Halieaceae</taxon>
        <taxon>Congregibacter</taxon>
    </lineage>
</organism>
<dbReference type="GO" id="GO:0003848">
    <property type="term" value="F:2-amino-4-hydroxy-6-hydroxymethyldihydropteridine diphosphokinase activity"/>
    <property type="evidence" value="ECO:0007669"/>
    <property type="project" value="UniProtKB-EC"/>
</dbReference>
<dbReference type="NCBIfam" id="TIGR01498">
    <property type="entry name" value="folK"/>
    <property type="match status" value="1"/>
</dbReference>
<keyword evidence="7" id="KW-0418">Kinase</keyword>
<dbReference type="InterPro" id="IPR035907">
    <property type="entry name" value="Hppk_sf"/>
</dbReference>
<comment type="similarity">
    <text evidence="2">Belongs to the HPPK family.</text>
</comment>
<proteinExistence type="inferred from homology"/>
<keyword evidence="5 14" id="KW-0808">Transferase</keyword>
<dbReference type="PANTHER" id="PTHR43071">
    <property type="entry name" value="2-AMINO-4-HYDROXY-6-HYDROXYMETHYLDIHYDROPTERIDINE PYROPHOSPHOKINASE"/>
    <property type="match status" value="1"/>
</dbReference>
<evidence type="ECO:0000256" key="11">
    <source>
        <dbReference type="ARBA" id="ARBA00029766"/>
    </source>
</evidence>
<evidence type="ECO:0000256" key="10">
    <source>
        <dbReference type="ARBA" id="ARBA00029409"/>
    </source>
</evidence>
<dbReference type="Pfam" id="PF01288">
    <property type="entry name" value="HPPK"/>
    <property type="match status" value="1"/>
</dbReference>
<keyword evidence="15" id="KW-1185">Reference proteome</keyword>
<dbReference type="CDD" id="cd00483">
    <property type="entry name" value="HPPK"/>
    <property type="match status" value="1"/>
</dbReference>
<keyword evidence="9" id="KW-0289">Folate biosynthesis</keyword>
<dbReference type="RefSeq" id="WP_407329228.1">
    <property type="nucleotide sequence ID" value="NZ_CP136865.1"/>
</dbReference>
<dbReference type="PROSITE" id="PS00794">
    <property type="entry name" value="HPPK"/>
    <property type="match status" value="1"/>
</dbReference>